<dbReference type="NCBIfam" id="TIGR00756">
    <property type="entry name" value="PPR"/>
    <property type="match status" value="5"/>
</dbReference>
<dbReference type="SUPFAM" id="SSF54928">
    <property type="entry name" value="RNA-binding domain, RBD"/>
    <property type="match status" value="2"/>
</dbReference>
<evidence type="ECO:0000313" key="11">
    <source>
        <dbReference type="Proteomes" id="UP000290289"/>
    </source>
</evidence>
<accession>A0A498K6P4</accession>
<evidence type="ECO:0000313" key="10">
    <source>
        <dbReference type="EMBL" id="RXI03939.1"/>
    </source>
</evidence>
<gene>
    <name evidence="10" type="ORF">DVH24_038213</name>
</gene>
<feature type="repeat" description="PPR" evidence="6">
    <location>
        <begin position="1120"/>
        <end position="1154"/>
    </location>
</feature>
<dbReference type="Pfam" id="PF01535">
    <property type="entry name" value="PPR"/>
    <property type="match status" value="1"/>
</dbReference>
<dbReference type="PANTHER" id="PTHR48033:SF6">
    <property type="entry name" value="RNA-BINDING (RRM_RBD_RNP MOTIFS) FAMILY PROTEIN"/>
    <property type="match status" value="1"/>
</dbReference>
<dbReference type="FunFam" id="3.30.70.330:FF:000051">
    <property type="entry name" value="Heterogeneous nuclear ribonucleoprotein 1"/>
    <property type="match status" value="1"/>
</dbReference>
<dbReference type="AlphaFoldDB" id="A0A498K6P4"/>
<dbReference type="PANTHER" id="PTHR48033">
    <property type="entry name" value="RNA-BINDING (RRM/RBD/RNP MOTIFS) FAMILY PROTEIN"/>
    <property type="match status" value="1"/>
</dbReference>
<evidence type="ECO:0000256" key="7">
    <source>
        <dbReference type="SAM" id="MobiDB-lite"/>
    </source>
</evidence>
<feature type="domain" description="RRM" evidence="8">
    <location>
        <begin position="606"/>
        <end position="684"/>
    </location>
</feature>
<feature type="domain" description="MPN" evidence="9">
    <location>
        <begin position="850"/>
        <end position="981"/>
    </location>
</feature>
<feature type="repeat" description="PPR" evidence="6">
    <location>
        <begin position="255"/>
        <end position="289"/>
    </location>
</feature>
<evidence type="ECO:0000256" key="4">
    <source>
        <dbReference type="ARBA" id="ARBA00023242"/>
    </source>
</evidence>
<dbReference type="GO" id="GO:0072546">
    <property type="term" value="C:EMC complex"/>
    <property type="evidence" value="ECO:0007669"/>
    <property type="project" value="InterPro"/>
</dbReference>
<dbReference type="Pfam" id="PF00076">
    <property type="entry name" value="RRM_1"/>
    <property type="match status" value="2"/>
</dbReference>
<dbReference type="InterPro" id="IPR005366">
    <property type="entry name" value="EMC8/9"/>
</dbReference>
<evidence type="ECO:0000256" key="2">
    <source>
        <dbReference type="ARBA" id="ARBA00007461"/>
    </source>
</evidence>
<dbReference type="SMART" id="SM00360">
    <property type="entry name" value="RRM"/>
    <property type="match status" value="2"/>
</dbReference>
<dbReference type="InterPro" id="IPR011990">
    <property type="entry name" value="TPR-like_helical_dom_sf"/>
</dbReference>
<evidence type="ECO:0000256" key="5">
    <source>
        <dbReference type="PROSITE-ProRule" id="PRU00176"/>
    </source>
</evidence>
<dbReference type="GO" id="GO:0000785">
    <property type="term" value="C:chromatin"/>
    <property type="evidence" value="ECO:0007669"/>
    <property type="project" value="TreeGrafter"/>
</dbReference>
<name>A0A498K6P4_MALDO</name>
<evidence type="ECO:0000259" key="9">
    <source>
        <dbReference type="PROSITE" id="PS50249"/>
    </source>
</evidence>
<comment type="similarity">
    <text evidence="2">Belongs to the EMC8/EMC9 family.</text>
</comment>
<feature type="domain" description="RRM" evidence="8">
    <location>
        <begin position="518"/>
        <end position="594"/>
    </location>
</feature>
<evidence type="ECO:0000256" key="3">
    <source>
        <dbReference type="ARBA" id="ARBA00022737"/>
    </source>
</evidence>
<keyword evidence="4" id="KW-0539">Nucleus</keyword>
<dbReference type="STRING" id="3750.A0A498K6P4"/>
<keyword evidence="3" id="KW-0677">Repeat</keyword>
<dbReference type="InterPro" id="IPR000504">
    <property type="entry name" value="RRM_dom"/>
</dbReference>
<dbReference type="InterPro" id="IPR012677">
    <property type="entry name" value="Nucleotide-bd_a/b_plait_sf"/>
</dbReference>
<comment type="caution">
    <text evidence="10">The sequence shown here is derived from an EMBL/GenBank/DDBJ whole genome shotgun (WGS) entry which is preliminary data.</text>
</comment>
<sequence length="1215" mass="134749">MPHLTRLKRSNQLTEIPLKLKYSFINAFKLSSQILPASETNIEIDTITRIINNHPYPDQPLQPTLLQHIPPQVLSTSFVENVLGHLFAAHSNGLKALEFFDYSLNHSQLCPSSDGFEKMLHILTRMRYFDKAWELMAKISRMHPSLLTLKSMSIILSKIAKFQSYEDVLEAFEKLENDIFAGRKFGTDEFNVLLRAFCTERQMKEARSVFMKMCSRFSPNTKTMNILLLGFKESGDITAIELFYHELVRRGFKPNSITYNIRIDAYCKKGCFADGLRLFEGMERENLSPTLETITTLIHGAGVARNPIKARQLFDEIRLRNLLPDTGAYNALMSSLIRSRDLRSAVALMDEMEKNHIEHDDMTYHTVFSGLMRTYDIEGVSRLYHKMVDRSFVPKTRTVVMIMKFFCVNHQLDSGLHLWRYLVGKGYCPHGHALDLLLTGLCSRGRVNEAFDCSTQMVERGRRMSEASLRTLESFLVQEGEMEKLRKLKQTIRKLHTLAMGSKSNAGHPHTGDGASPGKIFIGGLAKDTTNATFTKHFGKYGEIVDSVIMKDRFTGTPRGFGFITYADPSVVDTVIEETHVINGKQVEIKRTIPKGQGQSKDFKTKKIFVGGIPSSVSEDELKSFFSEYGKVVEHQIIRDHETNRSRGFGFVIFDSEEVVDELLSKGNMIDMEGTQVEIKKAEPKKASNPPSAPAYGSNSRARSFNDGFGGYGSSYGSFDGGFGPGPYRTPGGLGGRYGGGYGYGYGSDSGEFGSGYGNFGSSSLGGYRGETSLGYSSRFGPYGGGYGGGYNASGLGGYGRGSEGYGSYGGSNYGGGYDSGPGATYGGGAGGPYGRGGYSSSIMGGELRYEIAQNAYIKLVLHALKHKTSAVNGILLGRVSPHNDVVEITDSVPLFHSHIGLLPQLEISLILIEEHFAAKGVSIVGYFHANERFDDHELGGIAKNVGDHIYRYLPQAAILLLDNRKLEALSKTKDRSPVVQLYTKDASRTWKLVGSDGNQLTIKEPSANVVLLDYISTEKWQDVVDFDDHLDDISNLNAFYGHLPPSSSSEPHHRLSHSPKAYSNPSPPQICLPIRAQTTPRTPHENELFPHILPALSNRLDLFTQPQLLLRPETFDTPDTEAWNSCLKAFAEGNDPIEAGLLFNQLQSFRVSPDSSTLSFVLKACTRLLDVSIGRVVHGYVEKLGFLSNLFLMNMILNLYTLCGGEMLCPGIYW</sequence>
<dbReference type="InterPro" id="IPR037518">
    <property type="entry name" value="MPN"/>
</dbReference>
<evidence type="ECO:0000256" key="1">
    <source>
        <dbReference type="ARBA" id="ARBA00004123"/>
    </source>
</evidence>
<dbReference type="EMBL" id="RDQH01000329">
    <property type="protein sequence ID" value="RXI03939.1"/>
    <property type="molecule type" value="Genomic_DNA"/>
</dbReference>
<feature type="region of interest" description="Disordered" evidence="7">
    <location>
        <begin position="680"/>
        <end position="700"/>
    </location>
</feature>
<dbReference type="InterPro" id="IPR002885">
    <property type="entry name" value="PPR_rpt"/>
</dbReference>
<dbReference type="Gene3D" id="3.30.70.330">
    <property type="match status" value="2"/>
</dbReference>
<organism evidence="10 11">
    <name type="scientific">Malus domestica</name>
    <name type="common">Apple</name>
    <name type="synonym">Pyrus malus</name>
    <dbReference type="NCBI Taxonomy" id="3750"/>
    <lineage>
        <taxon>Eukaryota</taxon>
        <taxon>Viridiplantae</taxon>
        <taxon>Streptophyta</taxon>
        <taxon>Embryophyta</taxon>
        <taxon>Tracheophyta</taxon>
        <taxon>Spermatophyta</taxon>
        <taxon>Magnoliopsida</taxon>
        <taxon>eudicotyledons</taxon>
        <taxon>Gunneridae</taxon>
        <taxon>Pentapetalae</taxon>
        <taxon>rosids</taxon>
        <taxon>fabids</taxon>
        <taxon>Rosales</taxon>
        <taxon>Rosaceae</taxon>
        <taxon>Amygdaloideae</taxon>
        <taxon>Maleae</taxon>
        <taxon>Malus</taxon>
    </lineage>
</organism>
<dbReference type="Proteomes" id="UP000290289">
    <property type="component" value="Chromosome 3"/>
</dbReference>
<keyword evidence="11" id="KW-1185">Reference proteome</keyword>
<feature type="region of interest" description="Disordered" evidence="7">
    <location>
        <begin position="1046"/>
        <end position="1069"/>
    </location>
</feature>
<reference evidence="10 11" key="1">
    <citation type="submission" date="2018-10" db="EMBL/GenBank/DDBJ databases">
        <title>A high-quality apple genome assembly.</title>
        <authorList>
            <person name="Hu J."/>
        </authorList>
    </citation>
    <scope>NUCLEOTIDE SEQUENCE [LARGE SCALE GENOMIC DNA]</scope>
    <source>
        <strain evidence="11">cv. HFTH1</strain>
        <tissue evidence="10">Young leaf</tissue>
    </source>
</reference>
<evidence type="ECO:0008006" key="12">
    <source>
        <dbReference type="Google" id="ProtNLM"/>
    </source>
</evidence>
<dbReference type="PROSITE" id="PS51375">
    <property type="entry name" value="PPR"/>
    <property type="match status" value="5"/>
</dbReference>
<dbReference type="CDD" id="cd08060">
    <property type="entry name" value="MPN_UPF0172"/>
    <property type="match status" value="1"/>
</dbReference>
<dbReference type="FunFam" id="3.30.70.330:FF:000469">
    <property type="entry name" value="Heterogeneous nuclear ribonucleoprotein 1"/>
    <property type="match status" value="1"/>
</dbReference>
<comment type="subcellular location">
    <subcellularLocation>
        <location evidence="1">Nucleus</location>
    </subcellularLocation>
</comment>
<dbReference type="Pfam" id="PF13041">
    <property type="entry name" value="PPR_2"/>
    <property type="match status" value="2"/>
</dbReference>
<protein>
    <recommendedName>
        <fullName evidence="12">MPN domain-containing protein</fullName>
    </recommendedName>
</protein>
<dbReference type="Gene3D" id="1.25.40.10">
    <property type="entry name" value="Tetratricopeptide repeat domain"/>
    <property type="match status" value="4"/>
</dbReference>
<feature type="repeat" description="PPR" evidence="6">
    <location>
        <begin position="220"/>
        <end position="254"/>
    </location>
</feature>
<dbReference type="PROSITE" id="PS50102">
    <property type="entry name" value="RRM"/>
    <property type="match status" value="2"/>
</dbReference>
<dbReference type="PROSITE" id="PS50249">
    <property type="entry name" value="MPN"/>
    <property type="match status" value="1"/>
</dbReference>
<keyword evidence="5" id="KW-0694">RNA-binding</keyword>
<dbReference type="GO" id="GO:0010468">
    <property type="term" value="P:regulation of gene expression"/>
    <property type="evidence" value="ECO:0007669"/>
    <property type="project" value="TreeGrafter"/>
</dbReference>
<evidence type="ECO:0000259" key="8">
    <source>
        <dbReference type="PROSITE" id="PS50102"/>
    </source>
</evidence>
<dbReference type="InterPro" id="IPR035979">
    <property type="entry name" value="RBD_domain_sf"/>
</dbReference>
<feature type="repeat" description="PPR" evidence="6">
    <location>
        <begin position="360"/>
        <end position="394"/>
    </location>
</feature>
<dbReference type="GO" id="GO:0003723">
    <property type="term" value="F:RNA binding"/>
    <property type="evidence" value="ECO:0007669"/>
    <property type="project" value="UniProtKB-UniRule"/>
</dbReference>
<dbReference type="GO" id="GO:0005654">
    <property type="term" value="C:nucleoplasm"/>
    <property type="evidence" value="ECO:0007669"/>
    <property type="project" value="TreeGrafter"/>
</dbReference>
<feature type="repeat" description="PPR" evidence="6">
    <location>
        <begin position="325"/>
        <end position="359"/>
    </location>
</feature>
<evidence type="ECO:0000256" key="6">
    <source>
        <dbReference type="PROSITE-ProRule" id="PRU00708"/>
    </source>
</evidence>
<proteinExistence type="inferred from homology"/>
<dbReference type="Pfam" id="PF03665">
    <property type="entry name" value="UPF0172"/>
    <property type="match status" value="1"/>
</dbReference>